<accession>A0A2X1QAP7</accession>
<protein>
    <submittedName>
        <fullName evidence="2">2-amino-3-ketobutyrate coenzyme A ligase</fullName>
        <ecNumber evidence="2">2.3.1.29</ecNumber>
    </submittedName>
</protein>
<keyword evidence="2" id="KW-0808">Transferase</keyword>
<dbReference type="SUPFAM" id="SSF53383">
    <property type="entry name" value="PLP-dependent transferases"/>
    <property type="match status" value="1"/>
</dbReference>
<dbReference type="GO" id="GO:0008890">
    <property type="term" value="F:glycine C-acetyltransferase activity"/>
    <property type="evidence" value="ECO:0007669"/>
    <property type="project" value="UniProtKB-EC"/>
</dbReference>
<proteinExistence type="predicted"/>
<dbReference type="InterPro" id="IPR004839">
    <property type="entry name" value="Aminotransferase_I/II_large"/>
</dbReference>
<dbReference type="GO" id="GO:0030170">
    <property type="term" value="F:pyridoxal phosphate binding"/>
    <property type="evidence" value="ECO:0007669"/>
    <property type="project" value="InterPro"/>
</dbReference>
<dbReference type="Pfam" id="PF00155">
    <property type="entry name" value="Aminotran_1_2"/>
    <property type="match status" value="1"/>
</dbReference>
<dbReference type="AlphaFoldDB" id="A0A2X1QAP7"/>
<keyword evidence="2" id="KW-0436">Ligase</keyword>
<reference evidence="2 3" key="1">
    <citation type="submission" date="2018-06" db="EMBL/GenBank/DDBJ databases">
        <authorList>
            <consortium name="Pathogen Informatics"/>
            <person name="Doyle S."/>
        </authorList>
    </citation>
    <scope>NUCLEOTIDE SEQUENCE [LARGE SCALE GENOMIC DNA]</scope>
    <source>
        <strain evidence="2 3">NCTC9073</strain>
    </source>
</reference>
<dbReference type="EMBL" id="UASD01000011">
    <property type="protein sequence ID" value="SPX20200.1"/>
    <property type="molecule type" value="Genomic_DNA"/>
</dbReference>
<dbReference type="Proteomes" id="UP000250780">
    <property type="component" value="Unassembled WGS sequence"/>
</dbReference>
<keyword evidence="2" id="KW-0012">Acyltransferase</keyword>
<feature type="domain" description="Aminotransferase class I/classII large" evidence="1">
    <location>
        <begin position="4"/>
        <end position="62"/>
    </location>
</feature>
<evidence type="ECO:0000313" key="3">
    <source>
        <dbReference type="Proteomes" id="UP000250780"/>
    </source>
</evidence>
<dbReference type="EC" id="2.3.1.29" evidence="2"/>
<sequence length="94" mass="10922">MVEAGSELRDRLWANARQFREQMSAAGFTLAGADHAIIPVMLGDAVVAQKFARELQKRGHLRYRFLSIRSFRKVRRVFVPRCLRRIPLSKLRVQ</sequence>
<dbReference type="InterPro" id="IPR015424">
    <property type="entry name" value="PyrdxlP-dep_Trfase"/>
</dbReference>
<organism evidence="2 3">
    <name type="scientific">Escherichia coli</name>
    <dbReference type="NCBI Taxonomy" id="562"/>
    <lineage>
        <taxon>Bacteria</taxon>
        <taxon>Pseudomonadati</taxon>
        <taxon>Pseudomonadota</taxon>
        <taxon>Gammaproteobacteria</taxon>
        <taxon>Enterobacterales</taxon>
        <taxon>Enterobacteriaceae</taxon>
        <taxon>Escherichia</taxon>
    </lineage>
</organism>
<evidence type="ECO:0000313" key="2">
    <source>
        <dbReference type="EMBL" id="SPX20200.1"/>
    </source>
</evidence>
<evidence type="ECO:0000259" key="1">
    <source>
        <dbReference type="Pfam" id="PF00155"/>
    </source>
</evidence>
<dbReference type="Gene3D" id="3.90.1150.10">
    <property type="entry name" value="Aspartate Aminotransferase, domain 1"/>
    <property type="match status" value="1"/>
</dbReference>
<dbReference type="GO" id="GO:0016874">
    <property type="term" value="F:ligase activity"/>
    <property type="evidence" value="ECO:0007669"/>
    <property type="project" value="UniProtKB-KW"/>
</dbReference>
<name>A0A2X1QAP7_ECOLX</name>
<dbReference type="InterPro" id="IPR015422">
    <property type="entry name" value="PyrdxlP-dep_Trfase_small"/>
</dbReference>
<gene>
    <name evidence="2" type="primary">kbl_1</name>
    <name evidence="2" type="ORF">NCTC9073_06362</name>
</gene>